<proteinExistence type="predicted"/>
<keyword evidence="2" id="KW-0106">Calcium</keyword>
<accession>A0AAD9PYM7</accession>
<evidence type="ECO:0000256" key="1">
    <source>
        <dbReference type="ARBA" id="ARBA00022737"/>
    </source>
</evidence>
<dbReference type="GO" id="GO:0005509">
    <property type="term" value="F:calcium ion binding"/>
    <property type="evidence" value="ECO:0007669"/>
    <property type="project" value="InterPro"/>
</dbReference>
<dbReference type="SMART" id="SM00054">
    <property type="entry name" value="EFh"/>
    <property type="match status" value="2"/>
</dbReference>
<dbReference type="Gene3D" id="1.10.238.10">
    <property type="entry name" value="EF-hand"/>
    <property type="match status" value="1"/>
</dbReference>
<protein>
    <submittedName>
        <fullName evidence="4">EF-hand calcium-binding domain-containing protein 11</fullName>
    </submittedName>
</protein>
<evidence type="ECO:0000256" key="2">
    <source>
        <dbReference type="ARBA" id="ARBA00022837"/>
    </source>
</evidence>
<gene>
    <name evidence="4" type="ORF">P5673_027899</name>
</gene>
<dbReference type="Pfam" id="PF13499">
    <property type="entry name" value="EF-hand_7"/>
    <property type="match status" value="1"/>
</dbReference>
<comment type="caution">
    <text evidence="4">The sequence shown here is derived from an EMBL/GenBank/DDBJ whole genome shotgun (WGS) entry which is preliminary data.</text>
</comment>
<evidence type="ECO:0000259" key="3">
    <source>
        <dbReference type="PROSITE" id="PS50222"/>
    </source>
</evidence>
<keyword evidence="1" id="KW-0677">Repeat</keyword>
<dbReference type="PROSITE" id="PS50222">
    <property type="entry name" value="EF_HAND_2"/>
    <property type="match status" value="1"/>
</dbReference>
<reference evidence="4" key="2">
    <citation type="journal article" date="2023" name="Science">
        <title>Genomic signatures of disease resistance in endangered staghorn corals.</title>
        <authorList>
            <person name="Vollmer S.V."/>
            <person name="Selwyn J.D."/>
            <person name="Despard B.A."/>
            <person name="Roesel C.L."/>
        </authorList>
    </citation>
    <scope>NUCLEOTIDE SEQUENCE</scope>
    <source>
        <strain evidence="4">K2</strain>
    </source>
</reference>
<dbReference type="InterPro" id="IPR002048">
    <property type="entry name" value="EF_hand_dom"/>
</dbReference>
<dbReference type="Proteomes" id="UP001249851">
    <property type="component" value="Unassembled WGS sequence"/>
</dbReference>
<evidence type="ECO:0000313" key="5">
    <source>
        <dbReference type="Proteomes" id="UP001249851"/>
    </source>
</evidence>
<sequence>MCQIAEAFHNADEGKKGLLTREDFKVAFVSLFGYKPSRSEVDRLMEIRTQQETPFGRHLQLDQSATCKSCIVTCGTSPQVGITIEHFIEIAKTKILTEDRDDEIRQIFLAFDTRCQGFITLDVAKKNFLQVAPFLDPVTVEKLFQEADTDRDGRVSYRDFEFIMKYSMDYEL</sequence>
<evidence type="ECO:0000313" key="4">
    <source>
        <dbReference type="EMBL" id="KAK2551304.1"/>
    </source>
</evidence>
<reference evidence="4" key="1">
    <citation type="journal article" date="2023" name="G3 (Bethesda)">
        <title>Whole genome assembly and annotation of the endangered Caribbean coral Acropora cervicornis.</title>
        <authorList>
            <person name="Selwyn J.D."/>
            <person name="Vollmer S.V."/>
        </authorList>
    </citation>
    <scope>NUCLEOTIDE SEQUENCE</scope>
    <source>
        <strain evidence="4">K2</strain>
    </source>
</reference>
<dbReference type="EMBL" id="JARQWQ010000099">
    <property type="protein sequence ID" value="KAK2551304.1"/>
    <property type="molecule type" value="Genomic_DNA"/>
</dbReference>
<organism evidence="4 5">
    <name type="scientific">Acropora cervicornis</name>
    <name type="common">Staghorn coral</name>
    <dbReference type="NCBI Taxonomy" id="6130"/>
    <lineage>
        <taxon>Eukaryota</taxon>
        <taxon>Metazoa</taxon>
        <taxon>Cnidaria</taxon>
        <taxon>Anthozoa</taxon>
        <taxon>Hexacorallia</taxon>
        <taxon>Scleractinia</taxon>
        <taxon>Astrocoeniina</taxon>
        <taxon>Acroporidae</taxon>
        <taxon>Acropora</taxon>
    </lineage>
</organism>
<name>A0AAD9PYM7_ACRCE</name>
<feature type="domain" description="EF-hand" evidence="3">
    <location>
        <begin position="135"/>
        <end position="170"/>
    </location>
</feature>
<dbReference type="InterPro" id="IPR018247">
    <property type="entry name" value="EF_Hand_1_Ca_BS"/>
</dbReference>
<dbReference type="InterPro" id="IPR050403">
    <property type="entry name" value="Myosin_RLC"/>
</dbReference>
<dbReference type="AlphaFoldDB" id="A0AAD9PYM7"/>
<dbReference type="SUPFAM" id="SSF47473">
    <property type="entry name" value="EF-hand"/>
    <property type="match status" value="1"/>
</dbReference>
<dbReference type="PANTHER" id="PTHR23049">
    <property type="entry name" value="MYOSIN REGULATORY LIGHT CHAIN 2"/>
    <property type="match status" value="1"/>
</dbReference>
<keyword evidence="5" id="KW-1185">Reference proteome</keyword>
<dbReference type="InterPro" id="IPR011992">
    <property type="entry name" value="EF-hand-dom_pair"/>
</dbReference>
<dbReference type="PROSITE" id="PS00018">
    <property type="entry name" value="EF_HAND_1"/>
    <property type="match status" value="1"/>
</dbReference>